<dbReference type="EMBL" id="DVMJ01000040">
    <property type="protein sequence ID" value="HIU13371.1"/>
    <property type="molecule type" value="Genomic_DNA"/>
</dbReference>
<proteinExistence type="predicted"/>
<dbReference type="AlphaFoldDB" id="A0A9D1HMX1"/>
<feature type="domain" description="Nudix hydrolase" evidence="1">
    <location>
        <begin position="2"/>
        <end position="81"/>
    </location>
</feature>
<dbReference type="SUPFAM" id="SSF55811">
    <property type="entry name" value="Nudix"/>
    <property type="match status" value="1"/>
</dbReference>
<organism evidence="2 3">
    <name type="scientific">Candidatus Fimiplasma intestinipullorum</name>
    <dbReference type="NCBI Taxonomy" id="2840825"/>
    <lineage>
        <taxon>Bacteria</taxon>
        <taxon>Bacillati</taxon>
        <taxon>Bacillota</taxon>
        <taxon>Clostridia</taxon>
        <taxon>Eubacteriales</taxon>
        <taxon>Candidatus Fimiplasma</taxon>
    </lineage>
</organism>
<sequence>METLIEALKREVFEETGITIEVCQLLSLNSNLKTKPGYNGVKTIPTLLVVDFICVDLTTSVVKSDENDAYRWVTLNEAQAMIRESMAFRLAHLIESRKVIHLVGYYLDEKGQIQVVEHQCVPQGTALGKDVLNAHYQ</sequence>
<reference evidence="2" key="2">
    <citation type="journal article" date="2021" name="PeerJ">
        <title>Extensive microbial diversity within the chicken gut microbiome revealed by metagenomics and culture.</title>
        <authorList>
            <person name="Gilroy R."/>
            <person name="Ravi A."/>
            <person name="Getino M."/>
            <person name="Pursley I."/>
            <person name="Horton D.L."/>
            <person name="Alikhan N.F."/>
            <person name="Baker D."/>
            <person name="Gharbi K."/>
            <person name="Hall N."/>
            <person name="Watson M."/>
            <person name="Adriaenssens E.M."/>
            <person name="Foster-Nyarko E."/>
            <person name="Jarju S."/>
            <person name="Secka A."/>
            <person name="Antonio M."/>
            <person name="Oren A."/>
            <person name="Chaudhuri R.R."/>
            <person name="La Ragione R."/>
            <person name="Hildebrand F."/>
            <person name="Pallen M.J."/>
        </authorList>
    </citation>
    <scope>NUCLEOTIDE SEQUENCE</scope>
    <source>
        <strain evidence="2">CHK195-11698</strain>
    </source>
</reference>
<evidence type="ECO:0000313" key="3">
    <source>
        <dbReference type="Proteomes" id="UP000824175"/>
    </source>
</evidence>
<gene>
    <name evidence="2" type="ORF">IAD15_04805</name>
</gene>
<name>A0A9D1HMX1_9FIRM</name>
<evidence type="ECO:0000313" key="2">
    <source>
        <dbReference type="EMBL" id="HIU13371.1"/>
    </source>
</evidence>
<dbReference type="GO" id="GO:0016787">
    <property type="term" value="F:hydrolase activity"/>
    <property type="evidence" value="ECO:0007669"/>
    <property type="project" value="UniProtKB-KW"/>
</dbReference>
<dbReference type="InterPro" id="IPR015797">
    <property type="entry name" value="NUDIX_hydrolase-like_dom_sf"/>
</dbReference>
<reference evidence="2" key="1">
    <citation type="submission" date="2020-10" db="EMBL/GenBank/DDBJ databases">
        <authorList>
            <person name="Gilroy R."/>
        </authorList>
    </citation>
    <scope>NUCLEOTIDE SEQUENCE</scope>
    <source>
        <strain evidence="2">CHK195-11698</strain>
    </source>
</reference>
<evidence type="ECO:0000259" key="1">
    <source>
        <dbReference type="Pfam" id="PF00293"/>
    </source>
</evidence>
<keyword evidence="2" id="KW-0378">Hydrolase</keyword>
<dbReference type="Proteomes" id="UP000824175">
    <property type="component" value="Unassembled WGS sequence"/>
</dbReference>
<protein>
    <submittedName>
        <fullName evidence="2">NUDIX hydrolase</fullName>
    </submittedName>
</protein>
<dbReference type="Gene3D" id="3.90.79.10">
    <property type="entry name" value="Nucleoside Triphosphate Pyrophosphohydrolase"/>
    <property type="match status" value="1"/>
</dbReference>
<comment type="caution">
    <text evidence="2">The sequence shown here is derived from an EMBL/GenBank/DDBJ whole genome shotgun (WGS) entry which is preliminary data.</text>
</comment>
<accession>A0A9D1HMX1</accession>
<dbReference type="Pfam" id="PF00293">
    <property type="entry name" value="NUDIX"/>
    <property type="match status" value="1"/>
</dbReference>
<dbReference type="InterPro" id="IPR000086">
    <property type="entry name" value="NUDIX_hydrolase_dom"/>
</dbReference>